<name>A0ABM8Z370_9PROT</name>
<feature type="domain" description="Plastocyanin-like" evidence="4">
    <location>
        <begin position="382"/>
        <end position="498"/>
    </location>
</feature>
<dbReference type="PROSITE" id="PS51257">
    <property type="entry name" value="PROKAR_LIPOPROTEIN"/>
    <property type="match status" value="1"/>
</dbReference>
<dbReference type="Pfam" id="PF07732">
    <property type="entry name" value="Cu-oxidase_3"/>
    <property type="match status" value="1"/>
</dbReference>
<dbReference type="CDD" id="cd13853">
    <property type="entry name" value="CuRO_1_Tth-MCO_like"/>
    <property type="match status" value="1"/>
</dbReference>
<dbReference type="Pfam" id="PF07731">
    <property type="entry name" value="Cu-oxidase_2"/>
    <property type="match status" value="1"/>
</dbReference>
<dbReference type="InterPro" id="IPR008972">
    <property type="entry name" value="Cupredoxin"/>
</dbReference>
<dbReference type="InterPro" id="IPR001117">
    <property type="entry name" value="Cu-oxidase_2nd"/>
</dbReference>
<evidence type="ECO:0000259" key="4">
    <source>
        <dbReference type="Pfam" id="PF07731"/>
    </source>
</evidence>
<feature type="domain" description="Plastocyanin-like" evidence="5">
    <location>
        <begin position="77"/>
        <end position="202"/>
    </location>
</feature>
<keyword evidence="2" id="KW-0560">Oxidoreductase</keyword>
<dbReference type="PANTHER" id="PTHR11709:SF2">
    <property type="entry name" value="MULTICOPPER OXIDASE LPR1"/>
    <property type="match status" value="1"/>
</dbReference>
<keyword evidence="1" id="KW-0479">Metal-binding</keyword>
<dbReference type="PANTHER" id="PTHR11709">
    <property type="entry name" value="MULTI-COPPER OXIDASE"/>
    <property type="match status" value="1"/>
</dbReference>
<evidence type="ECO:0000256" key="1">
    <source>
        <dbReference type="ARBA" id="ARBA00022723"/>
    </source>
</evidence>
<evidence type="ECO:0000313" key="7">
    <source>
        <dbReference type="Proteomes" id="UP000839052"/>
    </source>
</evidence>
<dbReference type="InterPro" id="IPR011706">
    <property type="entry name" value="Cu-oxidase_C"/>
</dbReference>
<sequence length="502" mass="55029">MGKIVTRREFIITGATGLAAIYGISACTKSDSPSSISESVKVEAIDPPAGEDFKDPPEMLNLSANAGVVEVALEAKTAKVMINGVNADLMTYNGHFPQQTIRVRRGDKLSVNFKNSLPLTTDKNILGYTKNITNIHTHGWHVSPSGKSDNVFLHINPGEEFLYEYDLSKQEAGTLNFLHSHGHGLVTEQMWGGLAGCALVVADEIDGLSGFENHIISLHDIDLAGTNPAPYTLEDYMNGKEGNIVMVNGQINPVLPINPGQVQRWRVVNASTARFYKLSLEKHTMYLIGTDGGLLDKPYPLSNILLTPGERVDLLIKADQGSGNYRFLSMPYDRGGNVPQTITLMTASYRGNAVKDEIPATINPHAKKLNVDTAALRRSQIALSMGVNKGFINNKSFGDDPFVHTSKVGTFELWEIQNFSGMDHPFHQHVNPAQIIFMKGGEKEYASLYSSIPAWKDTINVPKGGSITMLVPIRDFSGRTVFHCHIIEHGDLGMMAVWDIVK</sequence>
<dbReference type="Proteomes" id="UP000839052">
    <property type="component" value="Chromosome"/>
</dbReference>
<organism evidence="6 7">
    <name type="scientific">Candidatus Nitrotoga arctica</name>
    <dbReference type="NCBI Taxonomy" id="453162"/>
    <lineage>
        <taxon>Bacteria</taxon>
        <taxon>Pseudomonadati</taxon>
        <taxon>Pseudomonadota</taxon>
        <taxon>Betaproteobacteria</taxon>
        <taxon>Nitrosomonadales</taxon>
        <taxon>Gallionellaceae</taxon>
        <taxon>Candidatus Nitrotoga</taxon>
    </lineage>
</organism>
<dbReference type="CDD" id="cd13900">
    <property type="entry name" value="CuRO_3_Tth-MCO_like"/>
    <property type="match status" value="1"/>
</dbReference>
<feature type="domain" description="Plastocyanin-like" evidence="3">
    <location>
        <begin position="237"/>
        <end position="351"/>
    </location>
</feature>
<dbReference type="CDD" id="cd13881">
    <property type="entry name" value="CuRO_2_McoC_like"/>
    <property type="match status" value="1"/>
</dbReference>
<evidence type="ECO:0000313" key="6">
    <source>
        <dbReference type="EMBL" id="CAG9934356.1"/>
    </source>
</evidence>
<dbReference type="InterPro" id="IPR002355">
    <property type="entry name" value="Cu_oxidase_Cu_BS"/>
</dbReference>
<dbReference type="InterPro" id="IPR011707">
    <property type="entry name" value="Cu-oxidase-like_N"/>
</dbReference>
<keyword evidence="7" id="KW-1185">Reference proteome</keyword>
<dbReference type="RefSeq" id="WP_239798001.1">
    <property type="nucleotide sequence ID" value="NZ_OU912926.1"/>
</dbReference>
<evidence type="ECO:0000259" key="5">
    <source>
        <dbReference type="Pfam" id="PF07732"/>
    </source>
</evidence>
<dbReference type="InterPro" id="IPR045087">
    <property type="entry name" value="Cu-oxidase_fam"/>
</dbReference>
<dbReference type="PROSITE" id="PS00080">
    <property type="entry name" value="MULTICOPPER_OXIDASE2"/>
    <property type="match status" value="1"/>
</dbReference>
<dbReference type="SUPFAM" id="SSF49503">
    <property type="entry name" value="Cupredoxins"/>
    <property type="match status" value="3"/>
</dbReference>
<proteinExistence type="predicted"/>
<dbReference type="Pfam" id="PF00394">
    <property type="entry name" value="Cu-oxidase"/>
    <property type="match status" value="1"/>
</dbReference>
<accession>A0ABM8Z370</accession>
<evidence type="ECO:0000256" key="2">
    <source>
        <dbReference type="ARBA" id="ARBA00023002"/>
    </source>
</evidence>
<protein>
    <submittedName>
        <fullName evidence="6">Oxidoreductase</fullName>
    </submittedName>
</protein>
<evidence type="ECO:0000259" key="3">
    <source>
        <dbReference type="Pfam" id="PF00394"/>
    </source>
</evidence>
<gene>
    <name evidence="6" type="ORF">NTG6680_3107</name>
</gene>
<dbReference type="Gene3D" id="2.60.40.420">
    <property type="entry name" value="Cupredoxins - blue copper proteins"/>
    <property type="match status" value="3"/>
</dbReference>
<reference evidence="6 7" key="1">
    <citation type="submission" date="2021-10" db="EMBL/GenBank/DDBJ databases">
        <authorList>
            <person name="Koch H."/>
        </authorList>
    </citation>
    <scope>NUCLEOTIDE SEQUENCE [LARGE SCALE GENOMIC DNA]</scope>
    <source>
        <strain evidence="6">6680</strain>
    </source>
</reference>
<dbReference type="EMBL" id="OU912926">
    <property type="protein sequence ID" value="CAG9934356.1"/>
    <property type="molecule type" value="Genomic_DNA"/>
</dbReference>